<keyword evidence="1" id="KW-0433">Leucine-rich repeat</keyword>
<dbReference type="InterPro" id="IPR032675">
    <property type="entry name" value="LRR_dom_sf"/>
</dbReference>
<evidence type="ECO:0000313" key="4">
    <source>
        <dbReference type="EMBL" id="TVY53409.1"/>
    </source>
</evidence>
<reference evidence="4 5" key="1">
    <citation type="submission" date="2018-05" db="EMBL/GenBank/DDBJ databases">
        <title>Whole genome sequencing for identification of molecular markers to develop diagnostic detection tools for the regulated plant pathogen Lachnellula willkommii.</title>
        <authorList>
            <person name="Giroux E."/>
            <person name="Bilodeau G."/>
        </authorList>
    </citation>
    <scope>NUCLEOTIDE SEQUENCE [LARGE SCALE GENOMIC DNA]</scope>
    <source>
        <strain evidence="4 5">CBS 625.97</strain>
    </source>
</reference>
<feature type="compositionally biased region" description="Polar residues" evidence="3">
    <location>
        <begin position="33"/>
        <end position="43"/>
    </location>
</feature>
<feature type="compositionally biased region" description="Acidic residues" evidence="3">
    <location>
        <begin position="133"/>
        <end position="147"/>
    </location>
</feature>
<evidence type="ECO:0000313" key="5">
    <source>
        <dbReference type="Proteomes" id="UP000481288"/>
    </source>
</evidence>
<dbReference type="InterPro" id="IPR003591">
    <property type="entry name" value="Leu-rich_rpt_typical-subtyp"/>
</dbReference>
<dbReference type="Pfam" id="PF13855">
    <property type="entry name" value="LRR_8"/>
    <property type="match status" value="1"/>
</dbReference>
<feature type="compositionally biased region" description="Low complexity" evidence="3">
    <location>
        <begin position="197"/>
        <end position="209"/>
    </location>
</feature>
<proteinExistence type="predicted"/>
<feature type="region of interest" description="Disordered" evidence="3">
    <location>
        <begin position="363"/>
        <end position="402"/>
    </location>
</feature>
<dbReference type="Proteomes" id="UP000481288">
    <property type="component" value="Unassembled WGS sequence"/>
</dbReference>
<dbReference type="OrthoDB" id="676979at2759"/>
<feature type="compositionally biased region" description="Polar residues" evidence="3">
    <location>
        <begin position="81"/>
        <end position="99"/>
    </location>
</feature>
<feature type="compositionally biased region" description="Low complexity" evidence="3">
    <location>
        <begin position="60"/>
        <end position="75"/>
    </location>
</feature>
<accession>A0A7D8UNW6</accession>
<dbReference type="GO" id="GO:0005737">
    <property type="term" value="C:cytoplasm"/>
    <property type="evidence" value="ECO:0007669"/>
    <property type="project" value="TreeGrafter"/>
</dbReference>
<dbReference type="SMART" id="SM00364">
    <property type="entry name" value="LRR_BAC"/>
    <property type="match status" value="6"/>
</dbReference>
<keyword evidence="5" id="KW-1185">Reference proteome</keyword>
<organism evidence="4 5">
    <name type="scientific">Lachnellula cervina</name>
    <dbReference type="NCBI Taxonomy" id="1316786"/>
    <lineage>
        <taxon>Eukaryota</taxon>
        <taxon>Fungi</taxon>
        <taxon>Dikarya</taxon>
        <taxon>Ascomycota</taxon>
        <taxon>Pezizomycotina</taxon>
        <taxon>Leotiomycetes</taxon>
        <taxon>Helotiales</taxon>
        <taxon>Lachnaceae</taxon>
        <taxon>Lachnellula</taxon>
    </lineage>
</organism>
<keyword evidence="2" id="KW-0677">Repeat</keyword>
<feature type="region of interest" description="Disordered" evidence="3">
    <location>
        <begin position="1"/>
        <end position="115"/>
    </location>
</feature>
<dbReference type="SUPFAM" id="SSF52058">
    <property type="entry name" value="L domain-like"/>
    <property type="match status" value="2"/>
</dbReference>
<feature type="compositionally biased region" description="Low complexity" evidence="3">
    <location>
        <begin position="217"/>
        <end position="230"/>
    </location>
</feature>
<protein>
    <submittedName>
        <fullName evidence="4">Leucine-rich repeat-containing protein 40</fullName>
    </submittedName>
</protein>
<dbReference type="InterPro" id="IPR050216">
    <property type="entry name" value="LRR_domain-containing"/>
</dbReference>
<dbReference type="SMART" id="SM00369">
    <property type="entry name" value="LRR_TYP"/>
    <property type="match status" value="9"/>
</dbReference>
<sequence length="1073" mass="116117">MDQSTSGTRPSGLPRPSKLPVPRAGLRPAPSRENLNLQQTAKSSVVIPRLRNAPSRDKLSSTSSASTSTSTSTPSKLRNPATPSKTRNSLGALTPSNLHVSRRPSRDTLFKKPSRNFSVDDQLRLDNRGEEGVFQEDESPILEESEDQLLSKAKLPRRARPSLSERTMETLQSIPPSPVVRKRNSSFFTSESPLRPPSSGFQSSRPGSSHLSDGTMRPPSRSVSSRPSSSGGPGLGLSQGQTAPVDFRASTNTFKTPAKRPSITNIGKSVKTPSIVRASMPPTPDNSTSKHPSPKYGASAQRSPSPVKSTARIPGIRQGSKTISSRPLKPRASVNGLFRKPSMPALDKASDIDRIGFDTKKQTTAFSSTSSEATSPTSKISARTAATSVSPDAQDVTPRKSSMALRDQIAKAKAAKRAATAKLAPDTGLKGEEVPVIPSGTFDFGLPGDPFNQQGGQNGSKGLLRKRIDAARSDGRLNIAAMGFKEIPEEVMNMYNLDAIEDGSWAEAVDLKRFVAAGNELEVIHDNVFPDTDPREHMDDEDAKGNQFGGLETLDLHGNVLIGLPLGLRRLELLTTLNLTSNNLGNECFEVICQIPSLRDLKLGDNKLTGFLDERVSSLQNLETLELQRNALTSLPGGIAELVHLRVLNVNENSLTSLPFTTLRNLPLIELLAAKNKLAGALVSADVEELPKLQILDVTSNSLTCFAASGQLSLPSLHQLNCSSNRIGRLPDLTSWVSLLTIAAEDNSIVDIPEGLVSLSKVKNVNFSGNNIRVIDERIGSMDNLDIFRISGNPLRDKKFAGMDATDLKRALKARMTPPEQEVDKETEDGAFYSAPVSPISPNQSSFEWPVKAGGVLDRSNTQSHSLNPVSAAEAAARDPIKELQLHHNKFNEIPASIAFFASTLTTLSLAHNELNSDNFMKDDLELPVLKELNLSSNTFNSLQPLTQHLHAPLLEKLDISFNRLTSLPPLRQHFPNLVTIFASHNTIRELSPESVKGLRTLDCSSNDLNSLNPRIGLLGGPGGLERLNVSMNRFRVPKYTILEKGTEATLAWLRDRIPAGEVSPPTSPADTD</sequence>
<dbReference type="EMBL" id="QGMG01000459">
    <property type="protein sequence ID" value="TVY53409.1"/>
    <property type="molecule type" value="Genomic_DNA"/>
</dbReference>
<feature type="compositionally biased region" description="Low complexity" evidence="3">
    <location>
        <begin position="363"/>
        <end position="378"/>
    </location>
</feature>
<dbReference type="InterPro" id="IPR001611">
    <property type="entry name" value="Leu-rich_rpt"/>
</dbReference>
<dbReference type="PROSITE" id="PS51450">
    <property type="entry name" value="LRR"/>
    <property type="match status" value="3"/>
</dbReference>
<dbReference type="PANTHER" id="PTHR48051:SF27">
    <property type="entry name" value="LEUCINE-RICH REPEAT-CONTAINING PROTEIN 40"/>
    <property type="match status" value="1"/>
</dbReference>
<feature type="region of interest" description="Disordered" evidence="3">
    <location>
        <begin position="129"/>
        <end position="342"/>
    </location>
</feature>
<dbReference type="PANTHER" id="PTHR48051">
    <property type="match status" value="1"/>
</dbReference>
<evidence type="ECO:0000256" key="3">
    <source>
        <dbReference type="SAM" id="MobiDB-lite"/>
    </source>
</evidence>
<evidence type="ECO:0000256" key="1">
    <source>
        <dbReference type="ARBA" id="ARBA00022614"/>
    </source>
</evidence>
<gene>
    <name evidence="4" type="primary">lrrc40</name>
    <name evidence="4" type="ORF">LCER1_G003586</name>
</gene>
<feature type="compositionally biased region" description="Polar residues" evidence="3">
    <location>
        <begin position="379"/>
        <end position="391"/>
    </location>
</feature>
<name>A0A7D8UNW6_9HELO</name>
<evidence type="ECO:0000256" key="2">
    <source>
        <dbReference type="ARBA" id="ARBA00022737"/>
    </source>
</evidence>
<dbReference type="AlphaFoldDB" id="A0A7D8UNW6"/>
<comment type="caution">
    <text evidence="4">The sequence shown here is derived from an EMBL/GenBank/DDBJ whole genome shotgun (WGS) entry which is preliminary data.</text>
</comment>
<dbReference type="Gene3D" id="3.80.10.10">
    <property type="entry name" value="Ribonuclease Inhibitor"/>
    <property type="match status" value="3"/>
</dbReference>